<keyword evidence="1" id="KW-1133">Transmembrane helix</keyword>
<organism evidence="2 3">
    <name type="scientific">Paeniroseomonas aquatica</name>
    <dbReference type="NCBI Taxonomy" id="373043"/>
    <lineage>
        <taxon>Bacteria</taxon>
        <taxon>Pseudomonadati</taxon>
        <taxon>Pseudomonadota</taxon>
        <taxon>Alphaproteobacteria</taxon>
        <taxon>Acetobacterales</taxon>
        <taxon>Acetobacteraceae</taxon>
        <taxon>Paeniroseomonas</taxon>
    </lineage>
</organism>
<evidence type="ECO:0000256" key="1">
    <source>
        <dbReference type="SAM" id="Phobius"/>
    </source>
</evidence>
<accession>A0ABT8AC02</accession>
<feature type="transmembrane region" description="Helical" evidence="1">
    <location>
        <begin position="21"/>
        <end position="41"/>
    </location>
</feature>
<gene>
    <name evidence="2" type="ORF">QWZ14_22125</name>
</gene>
<keyword evidence="1" id="KW-0472">Membrane</keyword>
<proteinExistence type="predicted"/>
<protein>
    <submittedName>
        <fullName evidence="2">Uncharacterized protein</fullName>
    </submittedName>
</protein>
<name>A0ABT8AC02_9PROT</name>
<keyword evidence="3" id="KW-1185">Reference proteome</keyword>
<sequence length="88" mass="9478">MPMRAYRASSAFAGRHIQDNMWLWIGLAAVATAALAVGVWQQPRSNIWGHLVALTGMFAGTLVMMKSQEGFVAPVAEDDDDGYVPTPG</sequence>
<evidence type="ECO:0000313" key="3">
    <source>
        <dbReference type="Proteomes" id="UP001529369"/>
    </source>
</evidence>
<dbReference type="Proteomes" id="UP001529369">
    <property type="component" value="Unassembled WGS sequence"/>
</dbReference>
<keyword evidence="1" id="KW-0812">Transmembrane</keyword>
<comment type="caution">
    <text evidence="2">The sequence shown here is derived from an EMBL/GenBank/DDBJ whole genome shotgun (WGS) entry which is preliminary data.</text>
</comment>
<evidence type="ECO:0000313" key="2">
    <source>
        <dbReference type="EMBL" id="MDN3567086.1"/>
    </source>
</evidence>
<reference evidence="3" key="1">
    <citation type="journal article" date="2019" name="Int. J. Syst. Evol. Microbiol.">
        <title>The Global Catalogue of Microorganisms (GCM) 10K type strain sequencing project: providing services to taxonomists for standard genome sequencing and annotation.</title>
        <authorList>
            <consortium name="The Broad Institute Genomics Platform"/>
            <consortium name="The Broad Institute Genome Sequencing Center for Infectious Disease"/>
            <person name="Wu L."/>
            <person name="Ma J."/>
        </authorList>
    </citation>
    <scope>NUCLEOTIDE SEQUENCE [LARGE SCALE GENOMIC DNA]</scope>
    <source>
        <strain evidence="3">CECT 7131</strain>
    </source>
</reference>
<dbReference type="EMBL" id="JAUFPN010000184">
    <property type="protein sequence ID" value="MDN3567086.1"/>
    <property type="molecule type" value="Genomic_DNA"/>
</dbReference>
<feature type="transmembrane region" description="Helical" evidence="1">
    <location>
        <begin position="47"/>
        <end position="65"/>
    </location>
</feature>
<dbReference type="RefSeq" id="WP_290319090.1">
    <property type="nucleotide sequence ID" value="NZ_JAUFPN010000184.1"/>
</dbReference>